<feature type="binding site" evidence="7">
    <location>
        <position position="87"/>
    </location>
    <ligand>
        <name>Zn(2+)</name>
        <dbReference type="ChEBI" id="CHEBI:29105"/>
    </ligand>
</feature>
<reference evidence="10 11" key="2">
    <citation type="journal article" date="2011" name="Stand. Genomic Sci.">
        <title>Complete genome sequence of Isosphaera pallida type strain (IS1B).</title>
        <authorList>
            <consortium name="US DOE Joint Genome Institute (JGI-PGF)"/>
            <person name="Goker M."/>
            <person name="Cleland D."/>
            <person name="Saunders E."/>
            <person name="Lapidus A."/>
            <person name="Nolan M."/>
            <person name="Lucas S."/>
            <person name="Hammon N."/>
            <person name="Deshpande S."/>
            <person name="Cheng J.F."/>
            <person name="Tapia R."/>
            <person name="Han C."/>
            <person name="Goodwin L."/>
            <person name="Pitluck S."/>
            <person name="Liolios K."/>
            <person name="Pagani I."/>
            <person name="Ivanova N."/>
            <person name="Mavromatis K."/>
            <person name="Pati A."/>
            <person name="Chen A."/>
            <person name="Palaniappan K."/>
            <person name="Land M."/>
            <person name="Hauser L."/>
            <person name="Chang Y.J."/>
            <person name="Jeffries C.D."/>
            <person name="Detter J.C."/>
            <person name="Beck B."/>
            <person name="Woyke T."/>
            <person name="Bristow J."/>
            <person name="Eisen J.A."/>
            <person name="Markowitz V."/>
            <person name="Hugenholtz P."/>
            <person name="Kyrpides N.C."/>
            <person name="Klenk H.P."/>
        </authorList>
    </citation>
    <scope>NUCLEOTIDE SEQUENCE [LARGE SCALE GENOMIC DNA]</scope>
    <source>
        <strain evidence="11">ATCC 43644 / DSM 9630 / IS1B</strain>
    </source>
</reference>
<dbReference type="InterPro" id="IPR002481">
    <property type="entry name" value="FUR"/>
</dbReference>
<evidence type="ECO:0000313" key="11">
    <source>
        <dbReference type="Proteomes" id="UP000008631"/>
    </source>
</evidence>
<feature type="binding site" evidence="7">
    <location>
        <position position="127"/>
    </location>
    <ligand>
        <name>Zn(2+)</name>
        <dbReference type="ChEBI" id="CHEBI:29105"/>
    </ligand>
</feature>
<evidence type="ECO:0000256" key="5">
    <source>
        <dbReference type="ARBA" id="ARBA00023125"/>
    </source>
</evidence>
<feature type="binding site" evidence="8">
    <location>
        <position position="81"/>
    </location>
    <ligand>
        <name>Fe cation</name>
        <dbReference type="ChEBI" id="CHEBI:24875"/>
    </ligand>
</feature>
<feature type="binding site" evidence="8">
    <location>
        <position position="102"/>
    </location>
    <ligand>
        <name>Fe cation</name>
        <dbReference type="ChEBI" id="CHEBI:24875"/>
    </ligand>
</feature>
<evidence type="ECO:0000256" key="9">
    <source>
        <dbReference type="SAM" id="MobiDB-lite"/>
    </source>
</evidence>
<dbReference type="CDD" id="cd07153">
    <property type="entry name" value="Fur_like"/>
    <property type="match status" value="1"/>
</dbReference>
<feature type="region of interest" description="Disordered" evidence="9">
    <location>
        <begin position="131"/>
        <end position="186"/>
    </location>
</feature>
<evidence type="ECO:0000256" key="1">
    <source>
        <dbReference type="ARBA" id="ARBA00007957"/>
    </source>
</evidence>
<dbReference type="GO" id="GO:0000976">
    <property type="term" value="F:transcription cis-regulatory region binding"/>
    <property type="evidence" value="ECO:0007669"/>
    <property type="project" value="TreeGrafter"/>
</dbReference>
<feature type="binding site" evidence="8">
    <location>
        <position position="116"/>
    </location>
    <ligand>
        <name>Fe cation</name>
        <dbReference type="ChEBI" id="CHEBI:24875"/>
    </ligand>
</feature>
<feature type="binding site" evidence="7">
    <location>
        <position position="124"/>
    </location>
    <ligand>
        <name>Zn(2+)</name>
        <dbReference type="ChEBI" id="CHEBI:29105"/>
    </ligand>
</feature>
<dbReference type="EMBL" id="CP002353">
    <property type="protein sequence ID" value="ADV63174.1"/>
    <property type="molecule type" value="Genomic_DNA"/>
</dbReference>
<evidence type="ECO:0000256" key="3">
    <source>
        <dbReference type="ARBA" id="ARBA00022833"/>
    </source>
</evidence>
<dbReference type="InterPro" id="IPR036390">
    <property type="entry name" value="WH_DNA-bd_sf"/>
</dbReference>
<dbReference type="PANTHER" id="PTHR33202:SF22">
    <property type="entry name" value="HYDROGEN PEROXIDE SENSITIVE REPRESSOR"/>
    <property type="match status" value="1"/>
</dbReference>
<keyword evidence="3 7" id="KW-0862">Zinc</keyword>
<dbReference type="InParanoid" id="E8QZ32"/>
<dbReference type="PANTHER" id="PTHR33202">
    <property type="entry name" value="ZINC UPTAKE REGULATION PROTEIN"/>
    <property type="match status" value="1"/>
</dbReference>
<evidence type="ECO:0000256" key="2">
    <source>
        <dbReference type="ARBA" id="ARBA00022491"/>
    </source>
</evidence>
<dbReference type="GO" id="GO:0003700">
    <property type="term" value="F:DNA-binding transcription factor activity"/>
    <property type="evidence" value="ECO:0007669"/>
    <property type="project" value="InterPro"/>
</dbReference>
<dbReference type="AlphaFoldDB" id="E8QZ32"/>
<dbReference type="eggNOG" id="COG0735">
    <property type="taxonomic scope" value="Bacteria"/>
</dbReference>
<proteinExistence type="inferred from homology"/>
<dbReference type="GO" id="GO:0045892">
    <property type="term" value="P:negative regulation of DNA-templated transcription"/>
    <property type="evidence" value="ECO:0007669"/>
    <property type="project" value="TreeGrafter"/>
</dbReference>
<organism evidence="10 11">
    <name type="scientific">Isosphaera pallida (strain ATCC 43644 / DSM 9630 / IS1B)</name>
    <dbReference type="NCBI Taxonomy" id="575540"/>
    <lineage>
        <taxon>Bacteria</taxon>
        <taxon>Pseudomonadati</taxon>
        <taxon>Planctomycetota</taxon>
        <taxon>Planctomycetia</taxon>
        <taxon>Isosphaerales</taxon>
        <taxon>Isosphaeraceae</taxon>
        <taxon>Isosphaera</taxon>
    </lineage>
</organism>
<keyword evidence="11" id="KW-1185">Reference proteome</keyword>
<feature type="binding site" evidence="7">
    <location>
        <position position="90"/>
    </location>
    <ligand>
        <name>Zn(2+)</name>
        <dbReference type="ChEBI" id="CHEBI:29105"/>
    </ligand>
</feature>
<keyword evidence="4" id="KW-0805">Transcription regulation</keyword>
<name>E8QZ32_ISOPI</name>
<dbReference type="KEGG" id="ipa:Isop_2604"/>
<protein>
    <submittedName>
        <fullName evidence="10">Ferric uptake regulator, Fur family</fullName>
    </submittedName>
</protein>
<dbReference type="InterPro" id="IPR043135">
    <property type="entry name" value="Fur_C"/>
</dbReference>
<evidence type="ECO:0000313" key="10">
    <source>
        <dbReference type="EMBL" id="ADV63174.1"/>
    </source>
</evidence>
<dbReference type="HOGENOM" id="CLU_096072_5_1_0"/>
<feature type="compositionally biased region" description="Polar residues" evidence="9">
    <location>
        <begin position="149"/>
        <end position="179"/>
    </location>
</feature>
<dbReference type="STRING" id="575540.Isop_2604"/>
<dbReference type="Proteomes" id="UP000008631">
    <property type="component" value="Chromosome"/>
</dbReference>
<evidence type="ECO:0000256" key="8">
    <source>
        <dbReference type="PIRSR" id="PIRSR602481-2"/>
    </source>
</evidence>
<dbReference type="Gene3D" id="1.10.10.10">
    <property type="entry name" value="Winged helix-like DNA-binding domain superfamily/Winged helix DNA-binding domain"/>
    <property type="match status" value="1"/>
</dbReference>
<evidence type="ECO:0000256" key="6">
    <source>
        <dbReference type="ARBA" id="ARBA00023163"/>
    </source>
</evidence>
<gene>
    <name evidence="10" type="ordered locus">Isop_2604</name>
</gene>
<reference key="1">
    <citation type="submission" date="2010-11" db="EMBL/GenBank/DDBJ databases">
        <title>The complete sequence of chromosome of Isophaera pallida ATCC 43644.</title>
        <authorList>
            <consortium name="US DOE Joint Genome Institute (JGI-PGF)"/>
            <person name="Lucas S."/>
            <person name="Copeland A."/>
            <person name="Lapidus A."/>
            <person name="Bruce D."/>
            <person name="Goodwin L."/>
            <person name="Pitluck S."/>
            <person name="Kyrpides N."/>
            <person name="Mavromatis K."/>
            <person name="Pagani I."/>
            <person name="Ivanova N."/>
            <person name="Saunders E."/>
            <person name="Brettin T."/>
            <person name="Detter J.C."/>
            <person name="Han C."/>
            <person name="Tapia R."/>
            <person name="Land M."/>
            <person name="Hauser L."/>
            <person name="Markowitz V."/>
            <person name="Cheng J.-F."/>
            <person name="Hugenholtz P."/>
            <person name="Woyke T."/>
            <person name="Wu D."/>
            <person name="Eisen J.A."/>
        </authorList>
    </citation>
    <scope>NUCLEOTIDE SEQUENCE</scope>
    <source>
        <strain>ATCC 43644</strain>
    </source>
</reference>
<keyword evidence="8" id="KW-0408">Iron</keyword>
<dbReference type="SUPFAM" id="SSF46785">
    <property type="entry name" value="Winged helix' DNA-binding domain"/>
    <property type="match status" value="1"/>
</dbReference>
<dbReference type="GO" id="GO:0008270">
    <property type="term" value="F:zinc ion binding"/>
    <property type="evidence" value="ECO:0007669"/>
    <property type="project" value="TreeGrafter"/>
</dbReference>
<comment type="similarity">
    <text evidence="1">Belongs to the Fur family.</text>
</comment>
<comment type="cofactor">
    <cofactor evidence="7">
        <name>Zn(2+)</name>
        <dbReference type="ChEBI" id="CHEBI:29105"/>
    </cofactor>
    <text evidence="7">Binds 1 zinc ion per subunit.</text>
</comment>
<dbReference type="Pfam" id="PF01475">
    <property type="entry name" value="FUR"/>
    <property type="match status" value="1"/>
</dbReference>
<keyword evidence="7" id="KW-0479">Metal-binding</keyword>
<keyword evidence="5" id="KW-0238">DNA-binding</keyword>
<dbReference type="InterPro" id="IPR036388">
    <property type="entry name" value="WH-like_DNA-bd_sf"/>
</dbReference>
<sequence length="186" mass="20281">MANSMVRNTRQREAIRRVIEEAGRPLGPHEILVEAQRQVPRLGIATVYRTINALIEDQVIVPVPIPGGPPRYEARVAAETHHHHFLCQHCGRLFDISGCPGELTSLIPPGFELSGHDLLLRGTCAACVTQHQQTNSSSRPVEKNDCRSQARNCQHDPTSGGNREPQNVSASRSSGSCSTLHDAAAE</sequence>
<dbReference type="Gene3D" id="3.30.1490.190">
    <property type="match status" value="1"/>
</dbReference>
<dbReference type="GO" id="GO:1900376">
    <property type="term" value="P:regulation of secondary metabolite biosynthetic process"/>
    <property type="evidence" value="ECO:0007669"/>
    <property type="project" value="TreeGrafter"/>
</dbReference>
<evidence type="ECO:0000256" key="4">
    <source>
        <dbReference type="ARBA" id="ARBA00023015"/>
    </source>
</evidence>
<keyword evidence="6" id="KW-0804">Transcription</keyword>
<keyword evidence="2" id="KW-0678">Repressor</keyword>
<comment type="cofactor">
    <cofactor evidence="8">
        <name>Mn(2+)</name>
        <dbReference type="ChEBI" id="CHEBI:29035"/>
    </cofactor>
    <cofactor evidence="8">
        <name>Fe(2+)</name>
        <dbReference type="ChEBI" id="CHEBI:29033"/>
    </cofactor>
    <text evidence="8">Binds 1 Mn(2+) or Fe(2+) ion per subunit.</text>
</comment>
<accession>E8QZ32</accession>
<evidence type="ECO:0000256" key="7">
    <source>
        <dbReference type="PIRSR" id="PIRSR602481-1"/>
    </source>
</evidence>